<dbReference type="GO" id="GO:0016491">
    <property type="term" value="F:oxidoreductase activity"/>
    <property type="evidence" value="ECO:0007669"/>
    <property type="project" value="InterPro"/>
</dbReference>
<dbReference type="NCBIfam" id="TIGR04085">
    <property type="entry name" value="rSAM_more_4Fe4S"/>
    <property type="match status" value="1"/>
</dbReference>
<dbReference type="PANTHER" id="PTHR43273">
    <property type="entry name" value="ANAEROBIC SULFATASE-MATURATING ENZYME HOMOLOG ASLB-RELATED"/>
    <property type="match status" value="1"/>
</dbReference>
<gene>
    <name evidence="8" type="ORF">EZJ19_04430</name>
</gene>
<dbReference type="Proteomes" id="UP000295443">
    <property type="component" value="Unassembled WGS sequence"/>
</dbReference>
<dbReference type="SFLD" id="SFLDG01386">
    <property type="entry name" value="main_SPASM_domain-containing"/>
    <property type="match status" value="1"/>
</dbReference>
<dbReference type="CDD" id="cd01335">
    <property type="entry name" value="Radical_SAM"/>
    <property type="match status" value="1"/>
</dbReference>
<dbReference type="PROSITE" id="PS51918">
    <property type="entry name" value="RADICAL_SAM"/>
    <property type="match status" value="1"/>
</dbReference>
<feature type="domain" description="Radical SAM core" evidence="7">
    <location>
        <begin position="75"/>
        <end position="302"/>
    </location>
</feature>
<evidence type="ECO:0000256" key="5">
    <source>
        <dbReference type="ARBA" id="ARBA00023004"/>
    </source>
</evidence>
<keyword evidence="5" id="KW-0408">Iron</keyword>
<dbReference type="SFLD" id="SFLDS00029">
    <property type="entry name" value="Radical_SAM"/>
    <property type="match status" value="1"/>
</dbReference>
<evidence type="ECO:0000256" key="2">
    <source>
        <dbReference type="ARBA" id="ARBA00022485"/>
    </source>
</evidence>
<reference evidence="8 9" key="1">
    <citation type="submission" date="2019-03" db="EMBL/GenBank/DDBJ databases">
        <title>Genome sequence of Thiobacillaceae bacterium LSR1, a sulfur-oxidizing bacterium isolated from freshwater sediment.</title>
        <authorList>
            <person name="Li S."/>
        </authorList>
    </citation>
    <scope>NUCLEOTIDE SEQUENCE [LARGE SCALE GENOMIC DNA]</scope>
    <source>
        <strain evidence="8 9">LSR1</strain>
    </source>
</reference>
<proteinExistence type="predicted"/>
<evidence type="ECO:0000256" key="6">
    <source>
        <dbReference type="ARBA" id="ARBA00023014"/>
    </source>
</evidence>
<dbReference type="InterPro" id="IPR007197">
    <property type="entry name" value="rSAM"/>
</dbReference>
<keyword evidence="6" id="KW-0411">Iron-sulfur</keyword>
<accession>A0A4R1BIV8</accession>
<dbReference type="OrthoDB" id="308557at2"/>
<name>A0A4R1BIV8_9PROT</name>
<comment type="cofactor">
    <cofactor evidence="1">
        <name>[4Fe-4S] cluster</name>
        <dbReference type="ChEBI" id="CHEBI:49883"/>
    </cofactor>
</comment>
<evidence type="ECO:0000313" key="9">
    <source>
        <dbReference type="Proteomes" id="UP000295443"/>
    </source>
</evidence>
<dbReference type="InterPro" id="IPR000385">
    <property type="entry name" value="MoaA_NifB_PqqE_Fe-S-bd_CS"/>
</dbReference>
<keyword evidence="9" id="KW-1185">Reference proteome</keyword>
<evidence type="ECO:0000256" key="3">
    <source>
        <dbReference type="ARBA" id="ARBA00022691"/>
    </source>
</evidence>
<evidence type="ECO:0000256" key="1">
    <source>
        <dbReference type="ARBA" id="ARBA00001966"/>
    </source>
</evidence>
<dbReference type="AlphaFoldDB" id="A0A4R1BIV8"/>
<keyword evidence="4" id="KW-0479">Metal-binding</keyword>
<evidence type="ECO:0000259" key="7">
    <source>
        <dbReference type="PROSITE" id="PS51918"/>
    </source>
</evidence>
<protein>
    <submittedName>
        <fullName evidence="8">SPASM domain-containing protein</fullName>
    </submittedName>
</protein>
<dbReference type="Pfam" id="PF04055">
    <property type="entry name" value="Radical_SAM"/>
    <property type="match status" value="1"/>
</dbReference>
<dbReference type="PROSITE" id="PS01305">
    <property type="entry name" value="MOAA_NIFB_PQQE"/>
    <property type="match status" value="1"/>
</dbReference>
<dbReference type="GO" id="GO:0046872">
    <property type="term" value="F:metal ion binding"/>
    <property type="evidence" value="ECO:0007669"/>
    <property type="project" value="UniProtKB-KW"/>
</dbReference>
<sequence>MTGAVKPFHLVARHGEHGLIDIEAMRAWPIEAGLAGQLAALLVDPDARLDAAARDRLDALAMLDDGAPARRPPAELPPVTNAVLFLNQYCNLRCTYCYGDHGRYGAAGRMHPDTARQAVRWLLAQAGTATVVHLGFLGGEPLLDFPLLREVTDYALAAAAGQGKDVDFYLTTNGTLLDDEIVAFLQAHRFKVQVSLDGPAGLHDRQRPFANGRASHAHIVPGVEALLAALPGSGAHATLVGDSDPATVVRALLDLGFREISILPATPAAPVGDAGRDSPAYMHWLEAGAEDWLAAIRARDADRLGILVSSTSLYAGIVSFLNGQTSDYPCGAGMGMVAIDRTGEVYPCQRFVGAAEFRLGSIAGGGLRRARYATSPVVANADCAGCVARRYCAGGCRHDHLAATGSDTTPAPDLCRIRRRQFELAAWVVSRLTPDEVGFLRAADILPARPCPLDFL</sequence>
<dbReference type="InterPro" id="IPR013785">
    <property type="entry name" value="Aldolase_TIM"/>
</dbReference>
<dbReference type="PANTHER" id="PTHR43273:SF8">
    <property type="entry name" value="RADICAL SAM DOMAIN PROTEIN"/>
    <property type="match status" value="1"/>
</dbReference>
<dbReference type="SUPFAM" id="SSF102114">
    <property type="entry name" value="Radical SAM enzymes"/>
    <property type="match status" value="1"/>
</dbReference>
<dbReference type="SFLD" id="SFLDG01384">
    <property type="entry name" value="thioether_bond_formation_requi"/>
    <property type="match status" value="1"/>
</dbReference>
<dbReference type="InterPro" id="IPR023885">
    <property type="entry name" value="4Fe4S-binding_SPASM_dom"/>
</dbReference>
<dbReference type="RefSeq" id="WP_131445087.1">
    <property type="nucleotide sequence ID" value="NZ_SJZB01000014.1"/>
</dbReference>
<dbReference type="InterPro" id="IPR023867">
    <property type="entry name" value="Sulphatase_maturase_rSAM"/>
</dbReference>
<comment type="caution">
    <text evidence="8">The sequence shown here is derived from an EMBL/GenBank/DDBJ whole genome shotgun (WGS) entry which is preliminary data.</text>
</comment>
<dbReference type="EMBL" id="SJZB01000014">
    <property type="protein sequence ID" value="TCJ17204.1"/>
    <property type="molecule type" value="Genomic_DNA"/>
</dbReference>
<keyword evidence="3" id="KW-0949">S-adenosyl-L-methionine</keyword>
<dbReference type="Gene3D" id="3.20.20.70">
    <property type="entry name" value="Aldolase class I"/>
    <property type="match status" value="1"/>
</dbReference>
<dbReference type="SFLD" id="SFLDG01067">
    <property type="entry name" value="SPASM/twitch_domain_containing"/>
    <property type="match status" value="1"/>
</dbReference>
<dbReference type="GO" id="GO:0051539">
    <property type="term" value="F:4 iron, 4 sulfur cluster binding"/>
    <property type="evidence" value="ECO:0007669"/>
    <property type="project" value="UniProtKB-KW"/>
</dbReference>
<evidence type="ECO:0000256" key="4">
    <source>
        <dbReference type="ARBA" id="ARBA00022723"/>
    </source>
</evidence>
<evidence type="ECO:0000313" key="8">
    <source>
        <dbReference type="EMBL" id="TCJ17204.1"/>
    </source>
</evidence>
<dbReference type="InterPro" id="IPR058240">
    <property type="entry name" value="rSAM_sf"/>
</dbReference>
<keyword evidence="2" id="KW-0004">4Fe-4S</keyword>
<organism evidence="8 9">
    <name type="scientific">Parasulfuritortus cantonensis</name>
    <dbReference type="NCBI Taxonomy" id="2528202"/>
    <lineage>
        <taxon>Bacteria</taxon>
        <taxon>Pseudomonadati</taxon>
        <taxon>Pseudomonadota</taxon>
        <taxon>Betaproteobacteria</taxon>
        <taxon>Nitrosomonadales</taxon>
        <taxon>Thiobacillaceae</taxon>
        <taxon>Parasulfuritortus</taxon>
    </lineage>
</organism>